<gene>
    <name evidence="1" type="ORF">C8J26_2620</name>
</gene>
<accession>A0A2T5GKA6</accession>
<sequence length="112" mass="12824">MDELFVPDDVLYCEYTRENEVRLSAGHLGVILREKNGLYELTAREIAMNEVEEVALISRTTVPSLSFQKTVSFNSDYMAVDGDDNVYEVIGIIKGVYRQVRGIDRMRDVSRK</sequence>
<comment type="caution">
    <text evidence="1">The sequence shown here is derived from an EMBL/GenBank/DDBJ whole genome shotgun (WGS) entry which is preliminary data.</text>
</comment>
<organism evidence="1 2">
    <name type="scientific">Sphingomonas aurantiaca</name>
    <dbReference type="NCBI Taxonomy" id="185949"/>
    <lineage>
        <taxon>Bacteria</taxon>
        <taxon>Pseudomonadati</taxon>
        <taxon>Pseudomonadota</taxon>
        <taxon>Alphaproteobacteria</taxon>
        <taxon>Sphingomonadales</taxon>
        <taxon>Sphingomonadaceae</taxon>
        <taxon>Sphingomonas</taxon>
    </lineage>
</organism>
<evidence type="ECO:0000313" key="1">
    <source>
        <dbReference type="EMBL" id="PTQ59768.1"/>
    </source>
</evidence>
<reference evidence="1 2" key="1">
    <citation type="submission" date="2018-04" db="EMBL/GenBank/DDBJ databases">
        <title>Genomic Encyclopedia of Type Strains, Phase III (KMG-III): the genomes of soil and plant-associated and newly described type strains.</title>
        <authorList>
            <person name="Whitman W."/>
        </authorList>
    </citation>
    <scope>NUCLEOTIDE SEQUENCE [LARGE SCALE GENOMIC DNA]</scope>
    <source>
        <strain evidence="1 2">MA101b</strain>
    </source>
</reference>
<dbReference type="AlphaFoldDB" id="A0A2T5GKA6"/>
<protein>
    <submittedName>
        <fullName evidence="1">Uncharacterized protein</fullName>
    </submittedName>
</protein>
<dbReference type="EMBL" id="QAOG01000004">
    <property type="protein sequence ID" value="PTQ59768.1"/>
    <property type="molecule type" value="Genomic_DNA"/>
</dbReference>
<dbReference type="Proteomes" id="UP000244189">
    <property type="component" value="Unassembled WGS sequence"/>
</dbReference>
<proteinExistence type="predicted"/>
<name>A0A2T5GKA6_9SPHN</name>
<keyword evidence="2" id="KW-1185">Reference proteome</keyword>
<evidence type="ECO:0000313" key="2">
    <source>
        <dbReference type="Proteomes" id="UP000244189"/>
    </source>
</evidence>